<gene>
    <name evidence="3" type="ORF">PUN28_013254</name>
</gene>
<keyword evidence="4" id="KW-1185">Reference proteome</keyword>
<protein>
    <submittedName>
        <fullName evidence="3">Uncharacterized protein</fullName>
    </submittedName>
</protein>
<evidence type="ECO:0000313" key="3">
    <source>
        <dbReference type="EMBL" id="KAL0111910.1"/>
    </source>
</evidence>
<evidence type="ECO:0000256" key="1">
    <source>
        <dbReference type="SAM" id="MobiDB-lite"/>
    </source>
</evidence>
<sequence length="232" mass="26732">MERFVFGFCSLAILAGLTPTESSTAAETIWNARDVRSTEDHSNLLEPNNAQNDTKHFLLEKSLVDNATQVGEHTKNLLTTSATSTENLSSNYIKDTQHPRSNGHRDDDGHHKEEPFVDLSSHDVLLDPSLIRARLTRQAEKGDAVSSNLASIEKNPRDVRFNNNNKSKSILSKRSFKGDLNVAEDSYYQPRRPYYQPPYSYYQKQFPNQRYWANNRREPYRNYWSYPVFPGK</sequence>
<organism evidence="3 4">
    <name type="scientific">Cardiocondyla obscurior</name>
    <dbReference type="NCBI Taxonomy" id="286306"/>
    <lineage>
        <taxon>Eukaryota</taxon>
        <taxon>Metazoa</taxon>
        <taxon>Ecdysozoa</taxon>
        <taxon>Arthropoda</taxon>
        <taxon>Hexapoda</taxon>
        <taxon>Insecta</taxon>
        <taxon>Pterygota</taxon>
        <taxon>Neoptera</taxon>
        <taxon>Endopterygota</taxon>
        <taxon>Hymenoptera</taxon>
        <taxon>Apocrita</taxon>
        <taxon>Aculeata</taxon>
        <taxon>Formicoidea</taxon>
        <taxon>Formicidae</taxon>
        <taxon>Myrmicinae</taxon>
        <taxon>Cardiocondyla</taxon>
    </lineage>
</organism>
<keyword evidence="2" id="KW-0732">Signal</keyword>
<name>A0AAW2FA39_9HYME</name>
<accession>A0AAW2FA39</accession>
<dbReference type="AlphaFoldDB" id="A0AAW2FA39"/>
<comment type="caution">
    <text evidence="3">The sequence shown here is derived from an EMBL/GenBank/DDBJ whole genome shotgun (WGS) entry which is preliminary data.</text>
</comment>
<dbReference type="Proteomes" id="UP001430953">
    <property type="component" value="Unassembled WGS sequence"/>
</dbReference>
<feature type="compositionally biased region" description="Basic and acidic residues" evidence="1">
    <location>
        <begin position="95"/>
        <end position="119"/>
    </location>
</feature>
<feature type="region of interest" description="Disordered" evidence="1">
    <location>
        <begin position="90"/>
        <end position="119"/>
    </location>
</feature>
<proteinExistence type="predicted"/>
<feature type="chain" id="PRO_5043800158" evidence="2">
    <location>
        <begin position="26"/>
        <end position="232"/>
    </location>
</feature>
<evidence type="ECO:0000313" key="4">
    <source>
        <dbReference type="Proteomes" id="UP001430953"/>
    </source>
</evidence>
<reference evidence="3 4" key="1">
    <citation type="submission" date="2023-03" db="EMBL/GenBank/DDBJ databases">
        <title>High recombination rates correlate with genetic variation in Cardiocondyla obscurior ants.</title>
        <authorList>
            <person name="Errbii M."/>
        </authorList>
    </citation>
    <scope>NUCLEOTIDE SEQUENCE [LARGE SCALE GENOMIC DNA]</scope>
    <source>
        <strain evidence="3">Alpha-2009</strain>
        <tissue evidence="3">Whole body</tissue>
    </source>
</reference>
<feature type="signal peptide" evidence="2">
    <location>
        <begin position="1"/>
        <end position="25"/>
    </location>
</feature>
<dbReference type="EMBL" id="JADYXP020000013">
    <property type="protein sequence ID" value="KAL0111910.1"/>
    <property type="molecule type" value="Genomic_DNA"/>
</dbReference>
<evidence type="ECO:0000256" key="2">
    <source>
        <dbReference type="SAM" id="SignalP"/>
    </source>
</evidence>